<dbReference type="GO" id="GO:0043023">
    <property type="term" value="F:ribosomal large subunit binding"/>
    <property type="evidence" value="ECO:0007669"/>
    <property type="project" value="TreeGrafter"/>
</dbReference>
<dbReference type="OMA" id="SANHIQD"/>
<keyword evidence="4" id="KW-1185">Reference proteome</keyword>
<dbReference type="Gene3D" id="3.30.460.10">
    <property type="entry name" value="Beta Polymerase, domain 2"/>
    <property type="match status" value="1"/>
</dbReference>
<comment type="similarity">
    <text evidence="1">Belongs to the Iojap/RsfS family.</text>
</comment>
<dbReference type="GO" id="GO:0017148">
    <property type="term" value="P:negative regulation of translation"/>
    <property type="evidence" value="ECO:0007669"/>
    <property type="project" value="TreeGrafter"/>
</dbReference>
<proteinExistence type="inferred from homology"/>
<gene>
    <name evidence="3" type="ORF">THAOC_04986</name>
</gene>
<evidence type="ECO:0000313" key="3">
    <source>
        <dbReference type="EMBL" id="EJK73394.1"/>
    </source>
</evidence>
<dbReference type="OrthoDB" id="21330at2759"/>
<evidence type="ECO:0000256" key="2">
    <source>
        <dbReference type="SAM" id="MobiDB-lite"/>
    </source>
</evidence>
<dbReference type="EMBL" id="AGNL01004534">
    <property type="protein sequence ID" value="EJK73394.1"/>
    <property type="molecule type" value="Genomic_DNA"/>
</dbReference>
<dbReference type="Pfam" id="PF02410">
    <property type="entry name" value="RsfS"/>
    <property type="match status" value="1"/>
</dbReference>
<comment type="caution">
    <text evidence="3">The sequence shown here is derived from an EMBL/GenBank/DDBJ whole genome shotgun (WGS) entry which is preliminary data.</text>
</comment>
<evidence type="ECO:0000256" key="1">
    <source>
        <dbReference type="ARBA" id="ARBA00010574"/>
    </source>
</evidence>
<organism evidence="3 4">
    <name type="scientific">Thalassiosira oceanica</name>
    <name type="common">Marine diatom</name>
    <dbReference type="NCBI Taxonomy" id="159749"/>
    <lineage>
        <taxon>Eukaryota</taxon>
        <taxon>Sar</taxon>
        <taxon>Stramenopiles</taxon>
        <taxon>Ochrophyta</taxon>
        <taxon>Bacillariophyta</taxon>
        <taxon>Coscinodiscophyceae</taxon>
        <taxon>Thalassiosirophycidae</taxon>
        <taxon>Thalassiosirales</taxon>
        <taxon>Thalassiosiraceae</taxon>
        <taxon>Thalassiosira</taxon>
    </lineage>
</organism>
<dbReference type="PANTHER" id="PTHR21043:SF0">
    <property type="entry name" value="MITOCHONDRIAL ASSEMBLY OF RIBOSOMAL LARGE SUBUNIT PROTEIN 1"/>
    <property type="match status" value="1"/>
</dbReference>
<dbReference type="InterPro" id="IPR004394">
    <property type="entry name" value="Iojap/RsfS/C7orf30"/>
</dbReference>
<dbReference type="eggNOG" id="ENOG502TMKY">
    <property type="taxonomic scope" value="Eukaryota"/>
</dbReference>
<dbReference type="SUPFAM" id="SSF81301">
    <property type="entry name" value="Nucleotidyltransferase"/>
    <property type="match status" value="1"/>
</dbReference>
<accession>K0T8E5</accession>
<evidence type="ECO:0000313" key="4">
    <source>
        <dbReference type="Proteomes" id="UP000266841"/>
    </source>
</evidence>
<dbReference type="InterPro" id="IPR043519">
    <property type="entry name" value="NT_sf"/>
</dbReference>
<dbReference type="GO" id="GO:0090071">
    <property type="term" value="P:negative regulation of ribosome biogenesis"/>
    <property type="evidence" value="ECO:0007669"/>
    <property type="project" value="TreeGrafter"/>
</dbReference>
<dbReference type="AlphaFoldDB" id="K0T8E5"/>
<protein>
    <submittedName>
        <fullName evidence="3">Uncharacterized protein</fullName>
    </submittedName>
</protein>
<name>K0T8E5_THAOC</name>
<feature type="region of interest" description="Disordered" evidence="2">
    <location>
        <begin position="37"/>
        <end position="95"/>
    </location>
</feature>
<dbReference type="Proteomes" id="UP000266841">
    <property type="component" value="Unassembled WGS sequence"/>
</dbReference>
<dbReference type="PANTHER" id="PTHR21043">
    <property type="entry name" value="IOJAP SUPERFAMILY ORTHOLOG"/>
    <property type="match status" value="1"/>
</dbReference>
<sequence length="611" mass="67952">MLLVIGRRLCRGPHLSGAGGSYHSKYQLLQHLLRRPLSNSESPDSDPDSGGSYDWLPPDDSPVFGAYRKHQDARDPSIEPAGTGRSRVLEPEPDTGAGVLQDEEVIEVIDLEATLRNETNQQILDAMEDEDEIGDDIETDDGFSIESSTSNWKDLLKELKEDGQNDMLDNLVEEYGLQSFLDDMDDEELNVNAETDETPLSNDDEWNEDVLKSVEGLSQDDIIDELIECSPSLSQLELEMLSESLGDEGELDSLKGTDMENTYSDFRKMVWEDYQARLNGSGNEDHVLRTQEKNAFESAKNGSSDLPSDWHDFDSSAAFKQDFSAQEENLGEIDPSAGDPSTSGLDNTIDWLQARRKRLGESDENSRPTHLFSPDEAESFRHRNSHIPVQLHTLFTPSELSVSLTALGATDVKIIDVRGYDKYGSSLGCDYMLLATGRNVSHLRVLAESVVRNLRSRRLNERGVPGASGPEGGRVTNKRSLKRNKIAGVSSSGKFDDEWFVVDCENVHVHILDKTARSCLRLESLWDLSDPNSEGSKLRRLDLNNEDAVDEFVAANPVPDEYAASVHPSSANHIQDGDGRIDVVTVNPNPKSFSARWSGELKGKSMKKHRR</sequence>
<feature type="compositionally biased region" description="Low complexity" evidence="2">
    <location>
        <begin position="38"/>
        <end position="54"/>
    </location>
</feature>
<reference evidence="3 4" key="1">
    <citation type="journal article" date="2012" name="Genome Biol.">
        <title>Genome and low-iron response of an oceanic diatom adapted to chronic iron limitation.</title>
        <authorList>
            <person name="Lommer M."/>
            <person name="Specht M."/>
            <person name="Roy A.S."/>
            <person name="Kraemer L."/>
            <person name="Andreson R."/>
            <person name="Gutowska M.A."/>
            <person name="Wolf J."/>
            <person name="Bergner S.V."/>
            <person name="Schilhabel M.B."/>
            <person name="Klostermeier U.C."/>
            <person name="Beiko R.G."/>
            <person name="Rosenstiel P."/>
            <person name="Hippler M."/>
            <person name="Laroche J."/>
        </authorList>
    </citation>
    <scope>NUCLEOTIDE SEQUENCE [LARGE SCALE GENOMIC DNA]</scope>
    <source>
        <strain evidence="3 4">CCMP1005</strain>
    </source>
</reference>